<dbReference type="EMBL" id="RJUF01000174">
    <property type="protein sequence ID" value="MCP9764583.1"/>
    <property type="molecule type" value="Genomic_DNA"/>
</dbReference>
<organism evidence="1 2">
    <name type="scientific">Lacihabitans soyangensis</name>
    <dbReference type="NCBI Taxonomy" id="869394"/>
    <lineage>
        <taxon>Bacteria</taxon>
        <taxon>Pseudomonadati</taxon>
        <taxon>Bacteroidota</taxon>
        <taxon>Cytophagia</taxon>
        <taxon>Cytophagales</taxon>
        <taxon>Leadbetterellaceae</taxon>
        <taxon>Lacihabitans</taxon>
    </lineage>
</organism>
<keyword evidence="2" id="KW-1185">Reference proteome</keyword>
<dbReference type="RefSeq" id="WP_255038275.1">
    <property type="nucleotide sequence ID" value="NZ_RJUF01000174.1"/>
</dbReference>
<gene>
    <name evidence="1" type="ORF">EGI31_16710</name>
</gene>
<proteinExistence type="predicted"/>
<dbReference type="AlphaFoldDB" id="A0AAE3H4G2"/>
<sequence length="560" mass="60043">MKSFWTILFVGIVSLVSCKKEAEVIEPTTEVFKTLEDLETEKDYKWEANVEKLIILKDNSAEIVGSGVDFSQGNLKISAPGTYRISGKLSNGQIIVQSAGNDIVRLILNGVEVHSDKGSSLFIDKAERVLIFLEKGTVNNFSDNENYLLTQDGQNATIYSQTFTIVDGEGVLNVKSNFEDGLSSKDGLLIRNGKIKVDAKDEAIRGKDFVVIRGGEFDLIAGGDALKSDNEVNRNSGFIEINDGLFDITAKGDGISAYSKVNINGGVYNIKAGGGFAAFLPNGNSAKGIKAENEVNVIAKQLSLNCADDAIHSNSDLRILGGEYKVQTGDDAFHGDNSLTIENCKITVLYAFEGFEAKTINIGAGKYELSTLNDCISASSIRDSEQNDGSYVYIKNGTLILRSTSGDLLDSNGNVEMSGGTMIMHGPISAEVPLDYNGTFRMIAGLIIASGSNSRFLQAPSAISPQNSVLINFKKGNEAGKLINISNAKGESLVTFRPQINYFSFIFSSSKLIKGGNFTVSTGGLVVGTAESGYYETGVYKDGTVNGNFTVNAVITQLNL</sequence>
<protein>
    <submittedName>
        <fullName evidence="1">Carbohydrate-binding domain-containing protein</fullName>
    </submittedName>
</protein>
<dbReference type="PROSITE" id="PS51257">
    <property type="entry name" value="PROKAR_LIPOPROTEIN"/>
    <property type="match status" value="1"/>
</dbReference>
<evidence type="ECO:0000313" key="1">
    <source>
        <dbReference type="EMBL" id="MCP9764583.1"/>
    </source>
</evidence>
<dbReference type="Proteomes" id="UP001204144">
    <property type="component" value="Unassembled WGS sequence"/>
</dbReference>
<dbReference type="Pfam" id="PF14262">
    <property type="entry name" value="Cthe_2159"/>
    <property type="match status" value="1"/>
</dbReference>
<evidence type="ECO:0000313" key="2">
    <source>
        <dbReference type="Proteomes" id="UP001204144"/>
    </source>
</evidence>
<dbReference type="InterPro" id="IPR025584">
    <property type="entry name" value="Cthe_2159"/>
</dbReference>
<reference evidence="1 2" key="1">
    <citation type="submission" date="2018-11" db="EMBL/GenBank/DDBJ databases">
        <title>Novel bacteria species description.</title>
        <authorList>
            <person name="Han J.-H."/>
        </authorList>
    </citation>
    <scope>NUCLEOTIDE SEQUENCE [LARGE SCALE GENOMIC DNA]</scope>
    <source>
        <strain evidence="1 2">KCTC23259</strain>
    </source>
</reference>
<comment type="caution">
    <text evidence="1">The sequence shown here is derived from an EMBL/GenBank/DDBJ whole genome shotgun (WGS) entry which is preliminary data.</text>
</comment>
<accession>A0AAE3H4G2</accession>
<name>A0AAE3H4G2_9BACT</name>